<keyword evidence="13" id="KW-1185">Reference proteome</keyword>
<feature type="transmembrane region" description="Helical" evidence="9">
    <location>
        <begin position="56"/>
        <end position="78"/>
    </location>
</feature>
<dbReference type="InterPro" id="IPR000644">
    <property type="entry name" value="CBS_dom"/>
</dbReference>
<evidence type="ECO:0000256" key="2">
    <source>
        <dbReference type="ARBA" id="ARBA00022475"/>
    </source>
</evidence>
<keyword evidence="2" id="KW-1003">Cell membrane</keyword>
<evidence type="ECO:0000256" key="6">
    <source>
        <dbReference type="ARBA" id="ARBA00023136"/>
    </source>
</evidence>
<evidence type="ECO:0000256" key="7">
    <source>
        <dbReference type="PROSITE-ProRule" id="PRU00703"/>
    </source>
</evidence>
<organism evidence="12 13">
    <name type="scientific">Tsukamurella pseudospumae</name>
    <dbReference type="NCBI Taxonomy" id="239498"/>
    <lineage>
        <taxon>Bacteria</taxon>
        <taxon>Bacillati</taxon>
        <taxon>Actinomycetota</taxon>
        <taxon>Actinomycetes</taxon>
        <taxon>Mycobacteriales</taxon>
        <taxon>Tsukamurellaceae</taxon>
        <taxon>Tsukamurella</taxon>
    </lineage>
</organism>
<comment type="caution">
    <text evidence="12">The sequence shown here is derived from an EMBL/GenBank/DDBJ whole genome shotgun (WGS) entry which is preliminary data.</text>
</comment>
<dbReference type="SUPFAM" id="SSF54631">
    <property type="entry name" value="CBS-domain pair"/>
    <property type="match status" value="1"/>
</dbReference>
<feature type="transmembrane region" description="Helical" evidence="9">
    <location>
        <begin position="98"/>
        <end position="119"/>
    </location>
</feature>
<dbReference type="Pfam" id="PF00571">
    <property type="entry name" value="CBS"/>
    <property type="match status" value="1"/>
</dbReference>
<dbReference type="Gene3D" id="3.10.580.10">
    <property type="entry name" value="CBS-domain"/>
    <property type="match status" value="1"/>
</dbReference>
<keyword evidence="6 8" id="KW-0472">Membrane</keyword>
<dbReference type="Pfam" id="PF01595">
    <property type="entry name" value="CNNM"/>
    <property type="match status" value="1"/>
</dbReference>
<dbReference type="InterPro" id="IPR002550">
    <property type="entry name" value="CNNM"/>
</dbReference>
<evidence type="ECO:0000256" key="8">
    <source>
        <dbReference type="PROSITE-ProRule" id="PRU01193"/>
    </source>
</evidence>
<dbReference type="PANTHER" id="PTHR43099:SF5">
    <property type="entry name" value="HLYC_CORC FAMILY TRANSPORTER"/>
    <property type="match status" value="1"/>
</dbReference>
<evidence type="ECO:0000259" key="11">
    <source>
        <dbReference type="PROSITE" id="PS51846"/>
    </source>
</evidence>
<sequence length="357" mass="38273">MTDVLYIFLTVLLLAANAFFVGSEFALIAARKDRLETLVEQGRGSARAVIRASERLSLMLAACQLGITICSILLGKVGEPAIARMLEVPLGWAHVPHALLHPISFAVSMSLVVVMHILLGEMVPKNIALAGPEAAAMLLVPPLLWFVRIARPLIALYNWLAMLVLRALGVQPRDELEGTVSAGELPELIAESHDEGLIDAEERVRLTRALQTSRRTVADVAIPLTEIRGLQAVQGTSGTWGPTLGDIESAVAETGYSRYPVRSRDGAFTGYLHVKDVLPDIMDAAVGPDTVIGAGRIRPLPVVDGALSLDQATSHLRRLGGHLAAVSDDHGRTIGIVALEDVVEEFVGTVRDGTHRV</sequence>
<protein>
    <recommendedName>
        <fullName evidence="14">CNNM transmembrane domain-containing protein</fullName>
    </recommendedName>
</protein>
<evidence type="ECO:0000256" key="4">
    <source>
        <dbReference type="ARBA" id="ARBA00022737"/>
    </source>
</evidence>
<keyword evidence="4" id="KW-0677">Repeat</keyword>
<feature type="domain" description="CBS" evidence="10">
    <location>
        <begin position="296"/>
        <end position="357"/>
    </location>
</feature>
<dbReference type="EMBL" id="LSRE01000023">
    <property type="protein sequence ID" value="KXO95918.1"/>
    <property type="molecule type" value="Genomic_DNA"/>
</dbReference>
<dbReference type="CDD" id="cd04590">
    <property type="entry name" value="CBS_pair_CorC_HlyC_assoc"/>
    <property type="match status" value="1"/>
</dbReference>
<reference evidence="12 13" key="1">
    <citation type="submission" date="2016-02" db="EMBL/GenBank/DDBJ databases">
        <authorList>
            <person name="Teng J.L."/>
            <person name="Tang Y."/>
            <person name="Huang Y."/>
            <person name="Guo F."/>
            <person name="Wei W."/>
            <person name="Chen J.H."/>
            <person name="Wong S.Y."/>
            <person name="Lau S.K."/>
            <person name="Woo P.C."/>
        </authorList>
    </citation>
    <scope>NUCLEOTIDE SEQUENCE [LARGE SCALE GENOMIC DNA]</scope>
    <source>
        <strain evidence="12 13">JCM 13375</strain>
    </source>
</reference>
<keyword evidence="3 8" id="KW-0812">Transmembrane</keyword>
<dbReference type="PROSITE" id="PS51846">
    <property type="entry name" value="CNNM"/>
    <property type="match status" value="1"/>
</dbReference>
<proteinExistence type="predicted"/>
<evidence type="ECO:0000256" key="9">
    <source>
        <dbReference type="SAM" id="Phobius"/>
    </source>
</evidence>
<feature type="domain" description="CNNM transmembrane" evidence="11">
    <location>
        <begin position="1"/>
        <end position="202"/>
    </location>
</feature>
<keyword evidence="7" id="KW-0129">CBS domain</keyword>
<evidence type="ECO:0000256" key="3">
    <source>
        <dbReference type="ARBA" id="ARBA00022692"/>
    </source>
</evidence>
<comment type="subcellular location">
    <subcellularLocation>
        <location evidence="1">Cell membrane</location>
        <topology evidence="1">Multi-pass membrane protein</topology>
    </subcellularLocation>
</comment>
<feature type="transmembrane region" description="Helical" evidence="9">
    <location>
        <begin position="6"/>
        <end position="28"/>
    </location>
</feature>
<dbReference type="Proteomes" id="UP000070409">
    <property type="component" value="Unassembled WGS sequence"/>
</dbReference>
<evidence type="ECO:0000259" key="10">
    <source>
        <dbReference type="PROSITE" id="PS51371"/>
    </source>
</evidence>
<dbReference type="PANTHER" id="PTHR43099">
    <property type="entry name" value="UPF0053 PROTEIN YRKA"/>
    <property type="match status" value="1"/>
</dbReference>
<gene>
    <name evidence="12" type="ORF">AXK61_04530</name>
</gene>
<evidence type="ECO:0000256" key="1">
    <source>
        <dbReference type="ARBA" id="ARBA00004651"/>
    </source>
</evidence>
<accession>A0A137ZCK2</accession>
<dbReference type="InterPro" id="IPR051676">
    <property type="entry name" value="UPF0053_domain"/>
</dbReference>
<feature type="transmembrane region" description="Helical" evidence="9">
    <location>
        <begin position="126"/>
        <end position="147"/>
    </location>
</feature>
<evidence type="ECO:0008006" key="14">
    <source>
        <dbReference type="Google" id="ProtNLM"/>
    </source>
</evidence>
<evidence type="ECO:0000313" key="12">
    <source>
        <dbReference type="EMBL" id="KXO95918.1"/>
    </source>
</evidence>
<dbReference type="RefSeq" id="WP_068746313.1">
    <property type="nucleotide sequence ID" value="NZ_LSRE01000023.1"/>
</dbReference>
<name>A0A137ZCK2_9ACTN</name>
<dbReference type="InterPro" id="IPR046342">
    <property type="entry name" value="CBS_dom_sf"/>
</dbReference>
<keyword evidence="5 8" id="KW-1133">Transmembrane helix</keyword>
<evidence type="ECO:0000313" key="13">
    <source>
        <dbReference type="Proteomes" id="UP000070409"/>
    </source>
</evidence>
<evidence type="ECO:0000256" key="5">
    <source>
        <dbReference type="ARBA" id="ARBA00022989"/>
    </source>
</evidence>
<dbReference type="InterPro" id="IPR044751">
    <property type="entry name" value="Ion_transp-like_CBS"/>
</dbReference>
<dbReference type="PROSITE" id="PS51371">
    <property type="entry name" value="CBS"/>
    <property type="match status" value="1"/>
</dbReference>